<dbReference type="WBParaSite" id="SRAE_2000185400.1">
    <property type="protein sequence ID" value="SRAE_2000185400.1"/>
    <property type="gene ID" value="WBGene00262060"/>
</dbReference>
<dbReference type="GeneID" id="36379554"/>
<evidence type="ECO:0000256" key="6">
    <source>
        <dbReference type="ARBA" id="ARBA00039131"/>
    </source>
</evidence>
<accession>A0A090MYH4</accession>
<keyword evidence="3" id="KW-0677">Repeat</keyword>
<dbReference type="PANTHER" id="PTHR46042:SF1">
    <property type="entry name" value="DIPHTHINE METHYLTRANSFERASE"/>
    <property type="match status" value="1"/>
</dbReference>
<comment type="pathway">
    <text evidence="1">Protein modification; peptidyl-diphthamide biosynthesis.</text>
</comment>
<evidence type="ECO:0000256" key="7">
    <source>
        <dbReference type="ARBA" id="ARBA00047551"/>
    </source>
</evidence>
<evidence type="ECO:0000256" key="5">
    <source>
        <dbReference type="ARBA" id="ARBA00038092"/>
    </source>
</evidence>
<dbReference type="GO" id="GO:0061685">
    <property type="term" value="F:diphthine methylesterase activity"/>
    <property type="evidence" value="ECO:0007669"/>
    <property type="project" value="UniProtKB-EC"/>
</dbReference>
<evidence type="ECO:0000256" key="4">
    <source>
        <dbReference type="ARBA" id="ARBA00022801"/>
    </source>
</evidence>
<dbReference type="GO" id="GO:0005737">
    <property type="term" value="C:cytoplasm"/>
    <property type="evidence" value="ECO:0007669"/>
    <property type="project" value="TreeGrafter"/>
</dbReference>
<dbReference type="AlphaFoldDB" id="A0A090MYH4"/>
<evidence type="ECO:0000313" key="11">
    <source>
        <dbReference type="WBParaSite" id="SRAE_2000185400.1"/>
    </source>
</evidence>
<dbReference type="Proteomes" id="UP000035682">
    <property type="component" value="Unplaced"/>
</dbReference>
<evidence type="ECO:0000313" key="9">
    <source>
        <dbReference type="EMBL" id="CEF67189.1"/>
    </source>
</evidence>
<sequence>MVQIREISSFKLHQRPAYCKYLESISSVIVSTYQLENSQDRSGSFIFFNNQLEKIKEIKTEAGIFRFSVDKFKSNYILASLTNGKLGSINVKNNDIIYSNKLSDDNLGTVFIIDGDKEYNIIENKVVHLLPFVKSPCEVWSCGFIKLNDGNIFGTGGDDGSLKIWDKRQGLNECIDKFVTTDNSGITFISHSIYHENEYIVCSYDENFRIFDIRNMKEPKNLLKLNGGIWYVEEHIKNNIQQFYTSCMYGGWSLIENKDNILSLKIKNDNHGKDLLYGVTKIDDFNVVNCTFNDFTVRLETLQ</sequence>
<gene>
    <name evidence="9 11 12" type="ORF">SRAE_2000185400</name>
</gene>
<dbReference type="PANTHER" id="PTHR46042">
    <property type="entry name" value="DIPHTHINE METHYLTRANSFERASE"/>
    <property type="match status" value="1"/>
</dbReference>
<dbReference type="CTD" id="36379554"/>
<comment type="catalytic activity">
    <reaction evidence="7">
        <text>diphthine methyl ester-[translation elongation factor 2] + H2O = diphthine-[translation elongation factor 2] + methanol + H(+)</text>
        <dbReference type="Rhea" id="RHEA:42656"/>
        <dbReference type="Rhea" id="RHEA-COMP:10172"/>
        <dbReference type="Rhea" id="RHEA-COMP:10173"/>
        <dbReference type="ChEBI" id="CHEBI:15377"/>
        <dbReference type="ChEBI" id="CHEBI:15378"/>
        <dbReference type="ChEBI" id="CHEBI:17790"/>
        <dbReference type="ChEBI" id="CHEBI:79005"/>
        <dbReference type="ChEBI" id="CHEBI:82696"/>
        <dbReference type="EC" id="3.1.1.97"/>
    </reaction>
</comment>
<keyword evidence="10" id="KW-1185">Reference proteome</keyword>
<keyword evidence="4" id="KW-0378">Hydrolase</keyword>
<reference evidence="9 10" key="1">
    <citation type="submission" date="2014-09" db="EMBL/GenBank/DDBJ databases">
        <authorList>
            <person name="Martin A.A."/>
        </authorList>
    </citation>
    <scope>NUCLEOTIDE SEQUENCE</scope>
    <source>
        <strain evidence="10">ED321</strain>
        <strain evidence="9">ED321 Heterogonic</strain>
    </source>
</reference>
<dbReference type="InterPro" id="IPR036322">
    <property type="entry name" value="WD40_repeat_dom_sf"/>
</dbReference>
<dbReference type="InterPro" id="IPR015943">
    <property type="entry name" value="WD40/YVTN_repeat-like_dom_sf"/>
</dbReference>
<evidence type="ECO:0000256" key="3">
    <source>
        <dbReference type="ARBA" id="ARBA00022737"/>
    </source>
</evidence>
<dbReference type="RefSeq" id="XP_024506389.1">
    <property type="nucleotide sequence ID" value="XM_024652854.1"/>
</dbReference>
<evidence type="ECO:0000313" key="10">
    <source>
        <dbReference type="Proteomes" id="UP000035682"/>
    </source>
</evidence>
<dbReference type="InterPro" id="IPR052415">
    <property type="entry name" value="Diphthine_MTase"/>
</dbReference>
<proteinExistence type="inferred from homology"/>
<evidence type="ECO:0000256" key="2">
    <source>
        <dbReference type="ARBA" id="ARBA00022574"/>
    </source>
</evidence>
<dbReference type="Gene3D" id="2.130.10.10">
    <property type="entry name" value="YVTN repeat-like/Quinoprotein amine dehydrogenase"/>
    <property type="match status" value="1"/>
</dbReference>
<organism evidence="9">
    <name type="scientific">Strongyloides ratti</name>
    <name type="common">Parasitic roundworm</name>
    <dbReference type="NCBI Taxonomy" id="34506"/>
    <lineage>
        <taxon>Eukaryota</taxon>
        <taxon>Metazoa</taxon>
        <taxon>Ecdysozoa</taxon>
        <taxon>Nematoda</taxon>
        <taxon>Chromadorea</taxon>
        <taxon>Rhabditida</taxon>
        <taxon>Tylenchina</taxon>
        <taxon>Panagrolaimomorpha</taxon>
        <taxon>Strongyloidoidea</taxon>
        <taxon>Strongyloididae</taxon>
        <taxon>Strongyloides</taxon>
    </lineage>
</organism>
<name>A0A090MYH4_STRRB</name>
<comment type="similarity">
    <text evidence="5">Belongs to the DPH7 family.</text>
</comment>
<dbReference type="WormBase" id="SRAE_2000185400">
    <property type="protein sequence ID" value="SRP09802"/>
    <property type="gene ID" value="WBGene00262060"/>
</dbReference>
<feature type="repeat" description="WD" evidence="8">
    <location>
        <begin position="149"/>
        <end position="166"/>
    </location>
</feature>
<protein>
    <recommendedName>
        <fullName evidence="6">methylated diphthine methylhydrolase</fullName>
        <ecNumber evidence="6">3.1.1.97</ecNumber>
    </recommendedName>
</protein>
<dbReference type="InterPro" id="IPR001680">
    <property type="entry name" value="WD40_rpt"/>
</dbReference>
<evidence type="ECO:0000256" key="8">
    <source>
        <dbReference type="PROSITE-ProRule" id="PRU00221"/>
    </source>
</evidence>
<dbReference type="EMBL" id="LN609529">
    <property type="protein sequence ID" value="CEF67189.1"/>
    <property type="molecule type" value="Genomic_DNA"/>
</dbReference>
<evidence type="ECO:0000313" key="12">
    <source>
        <dbReference type="WormBase" id="SRAE_2000185400"/>
    </source>
</evidence>
<dbReference type="EC" id="3.1.1.97" evidence="6"/>
<dbReference type="SUPFAM" id="SSF50978">
    <property type="entry name" value="WD40 repeat-like"/>
    <property type="match status" value="1"/>
</dbReference>
<dbReference type="PROSITE" id="PS50082">
    <property type="entry name" value="WD_REPEATS_2"/>
    <property type="match status" value="1"/>
</dbReference>
<dbReference type="STRING" id="34506.A0A090MYH4"/>
<reference evidence="11" key="2">
    <citation type="submission" date="2020-12" db="UniProtKB">
        <authorList>
            <consortium name="WormBaseParasite"/>
        </authorList>
    </citation>
    <scope>IDENTIFICATION</scope>
</reference>
<evidence type="ECO:0000256" key="1">
    <source>
        <dbReference type="ARBA" id="ARBA00005156"/>
    </source>
</evidence>
<dbReference type="GO" id="GO:0017183">
    <property type="term" value="P:protein histidyl modification to diphthamide"/>
    <property type="evidence" value="ECO:0007669"/>
    <property type="project" value="TreeGrafter"/>
</dbReference>
<dbReference type="OMA" id="SYDQHIR"/>
<dbReference type="OrthoDB" id="1930760at2759"/>
<keyword evidence="2 8" id="KW-0853">WD repeat</keyword>